<evidence type="ECO:0000313" key="2">
    <source>
        <dbReference type="Proteomes" id="UP000606786"/>
    </source>
</evidence>
<sequence>MHRLFLMFSTIIDKDTDLTAVERMQYLESSLRGSSLDTIRLLEIMQDCPRLPELNLPDPDLTAVERMQYLESSLRGASLDTIRLLEISSSNYIVALDLLEKRRLFIGSKTQRTFQQG</sequence>
<proteinExistence type="predicted"/>
<reference evidence="1" key="1">
    <citation type="submission" date="2020-11" db="EMBL/GenBank/DDBJ databases">
        <authorList>
            <person name="Whitehead M."/>
        </authorList>
    </citation>
    <scope>NUCLEOTIDE SEQUENCE</scope>
    <source>
        <strain evidence="1">EGII</strain>
    </source>
</reference>
<dbReference type="AlphaFoldDB" id="A0A811UQ20"/>
<protein>
    <submittedName>
        <fullName evidence="1">(Mediterranean fruit fly) hypothetical protein</fullName>
    </submittedName>
</protein>
<comment type="caution">
    <text evidence="1">The sequence shown here is derived from an EMBL/GenBank/DDBJ whole genome shotgun (WGS) entry which is preliminary data.</text>
</comment>
<keyword evidence="2" id="KW-1185">Reference proteome</keyword>
<dbReference type="Proteomes" id="UP000606786">
    <property type="component" value="Unassembled WGS sequence"/>
</dbReference>
<gene>
    <name evidence="1" type="ORF">CCAP1982_LOCUS9308</name>
</gene>
<name>A0A811UQ20_CERCA</name>
<dbReference type="EMBL" id="CAJHJT010000023">
    <property type="protein sequence ID" value="CAD7000834.1"/>
    <property type="molecule type" value="Genomic_DNA"/>
</dbReference>
<accession>A0A811UQ20</accession>
<evidence type="ECO:0000313" key="1">
    <source>
        <dbReference type="EMBL" id="CAD7000834.1"/>
    </source>
</evidence>
<organism evidence="1 2">
    <name type="scientific">Ceratitis capitata</name>
    <name type="common">Mediterranean fruit fly</name>
    <name type="synonym">Tephritis capitata</name>
    <dbReference type="NCBI Taxonomy" id="7213"/>
    <lineage>
        <taxon>Eukaryota</taxon>
        <taxon>Metazoa</taxon>
        <taxon>Ecdysozoa</taxon>
        <taxon>Arthropoda</taxon>
        <taxon>Hexapoda</taxon>
        <taxon>Insecta</taxon>
        <taxon>Pterygota</taxon>
        <taxon>Neoptera</taxon>
        <taxon>Endopterygota</taxon>
        <taxon>Diptera</taxon>
        <taxon>Brachycera</taxon>
        <taxon>Muscomorpha</taxon>
        <taxon>Tephritoidea</taxon>
        <taxon>Tephritidae</taxon>
        <taxon>Ceratitis</taxon>
        <taxon>Ceratitis</taxon>
    </lineage>
</organism>